<protein>
    <submittedName>
        <fullName evidence="2">Uncharacterized protein</fullName>
    </submittedName>
</protein>
<dbReference type="EMBL" id="REGN01000508">
    <property type="protein sequence ID" value="RNA41383.1"/>
    <property type="molecule type" value="Genomic_DNA"/>
</dbReference>
<keyword evidence="1" id="KW-0812">Transmembrane</keyword>
<gene>
    <name evidence="2" type="ORF">BpHYR1_011942</name>
</gene>
<reference evidence="2 3" key="1">
    <citation type="journal article" date="2018" name="Sci. Rep.">
        <title>Genomic signatures of local adaptation to the degree of environmental predictability in rotifers.</title>
        <authorList>
            <person name="Franch-Gras L."/>
            <person name="Hahn C."/>
            <person name="Garcia-Roger E.M."/>
            <person name="Carmona M.J."/>
            <person name="Serra M."/>
            <person name="Gomez A."/>
        </authorList>
    </citation>
    <scope>NUCLEOTIDE SEQUENCE [LARGE SCALE GENOMIC DNA]</scope>
    <source>
        <strain evidence="2">HYR1</strain>
    </source>
</reference>
<organism evidence="2 3">
    <name type="scientific">Brachionus plicatilis</name>
    <name type="common">Marine rotifer</name>
    <name type="synonym">Brachionus muelleri</name>
    <dbReference type="NCBI Taxonomy" id="10195"/>
    <lineage>
        <taxon>Eukaryota</taxon>
        <taxon>Metazoa</taxon>
        <taxon>Spiralia</taxon>
        <taxon>Gnathifera</taxon>
        <taxon>Rotifera</taxon>
        <taxon>Eurotatoria</taxon>
        <taxon>Monogononta</taxon>
        <taxon>Pseudotrocha</taxon>
        <taxon>Ploima</taxon>
        <taxon>Brachionidae</taxon>
        <taxon>Brachionus</taxon>
    </lineage>
</organism>
<proteinExistence type="predicted"/>
<accession>A0A3M7SZZ3</accession>
<keyword evidence="1" id="KW-1133">Transmembrane helix</keyword>
<keyword evidence="3" id="KW-1185">Reference proteome</keyword>
<sequence>MPFRLCGDAYLLLMFMCCTLLRIVLFSNLKLGFRAPPTTIAGTGDVHEELLDKVLFEPDFFLDAQSIWLISFDLGDWMVMNLLWSMDESVLDEEVDRIECLNDLASDKSMCLLDRVAVAGVGQRGVGAVLLVYHGEQRASRIEARRCSAQVVTRLAIEQRVDKLGNAGLVVHVLDQFARLVVGHIGRIGSRFGREDSKFSILFDLESVGFGGCSGCALGLLSNGHDDFVNNCSPKDVIKGIMTTM</sequence>
<comment type="caution">
    <text evidence="2">The sequence shown here is derived from an EMBL/GenBank/DDBJ whole genome shotgun (WGS) entry which is preliminary data.</text>
</comment>
<evidence type="ECO:0000313" key="3">
    <source>
        <dbReference type="Proteomes" id="UP000276133"/>
    </source>
</evidence>
<keyword evidence="1" id="KW-0472">Membrane</keyword>
<evidence type="ECO:0000256" key="1">
    <source>
        <dbReference type="SAM" id="Phobius"/>
    </source>
</evidence>
<feature type="transmembrane region" description="Helical" evidence="1">
    <location>
        <begin position="9"/>
        <end position="29"/>
    </location>
</feature>
<dbReference type="AlphaFoldDB" id="A0A3M7SZZ3"/>
<name>A0A3M7SZZ3_BRAPC</name>
<evidence type="ECO:0000313" key="2">
    <source>
        <dbReference type="EMBL" id="RNA41383.1"/>
    </source>
</evidence>
<dbReference type="Proteomes" id="UP000276133">
    <property type="component" value="Unassembled WGS sequence"/>
</dbReference>